<keyword evidence="1" id="KW-0805">Transcription regulation</keyword>
<dbReference type="PRINTS" id="PR00778">
    <property type="entry name" value="HTHARSR"/>
</dbReference>
<dbReference type="SMART" id="SM00418">
    <property type="entry name" value="HTH_ARSR"/>
    <property type="match status" value="1"/>
</dbReference>
<dbReference type="Proteomes" id="UP001499884">
    <property type="component" value="Unassembled WGS sequence"/>
</dbReference>
<feature type="region of interest" description="Disordered" evidence="4">
    <location>
        <begin position="117"/>
        <end position="140"/>
    </location>
</feature>
<dbReference type="NCBIfam" id="NF033788">
    <property type="entry name" value="HTH_metalloreg"/>
    <property type="match status" value="1"/>
</dbReference>
<dbReference type="PROSITE" id="PS50987">
    <property type="entry name" value="HTH_ARSR_2"/>
    <property type="match status" value="1"/>
</dbReference>
<dbReference type="InterPro" id="IPR036390">
    <property type="entry name" value="WH_DNA-bd_sf"/>
</dbReference>
<dbReference type="Pfam" id="PF01022">
    <property type="entry name" value="HTH_5"/>
    <property type="match status" value="1"/>
</dbReference>
<feature type="domain" description="HTH arsR-type" evidence="5">
    <location>
        <begin position="21"/>
        <end position="115"/>
    </location>
</feature>
<name>A0ABP7DY06_9ACTN</name>
<evidence type="ECO:0000313" key="6">
    <source>
        <dbReference type="EMBL" id="GAA3710697.1"/>
    </source>
</evidence>
<dbReference type="PANTHER" id="PTHR33154">
    <property type="entry name" value="TRANSCRIPTIONAL REGULATOR, ARSR FAMILY"/>
    <property type="match status" value="1"/>
</dbReference>
<dbReference type="InterPro" id="IPR011991">
    <property type="entry name" value="ArsR-like_HTH"/>
</dbReference>
<dbReference type="Gene3D" id="1.10.10.10">
    <property type="entry name" value="Winged helix-like DNA-binding domain superfamily/Winged helix DNA-binding domain"/>
    <property type="match status" value="1"/>
</dbReference>
<dbReference type="RefSeq" id="WP_086755792.1">
    <property type="nucleotide sequence ID" value="NZ_BAABEP010000002.1"/>
</dbReference>
<evidence type="ECO:0000256" key="1">
    <source>
        <dbReference type="ARBA" id="ARBA00023015"/>
    </source>
</evidence>
<keyword evidence="2" id="KW-0238">DNA-binding</keyword>
<sequence>MGPAPVLVRTAVITAARQADSGCAHTDAAARFFRALSDPTRLKLLEFILRGERTCPECVGYAGVSQSRVSVQLACLTACGYVTGHRDGRRLRYRVGDPRVADLVVLARAVAADHDGVPDRCSGDHAQPGPMLGRNRHADL</sequence>
<accession>A0ABP7DY06</accession>
<protein>
    <submittedName>
        <fullName evidence="6">Metalloregulator ArsR/SmtB family transcription factor</fullName>
    </submittedName>
</protein>
<keyword evidence="7" id="KW-1185">Reference proteome</keyword>
<evidence type="ECO:0000256" key="2">
    <source>
        <dbReference type="ARBA" id="ARBA00023125"/>
    </source>
</evidence>
<dbReference type="PANTHER" id="PTHR33154:SF36">
    <property type="entry name" value="TRANSCRIPTIONAL REGULATOR"/>
    <property type="match status" value="1"/>
</dbReference>
<dbReference type="InterPro" id="IPR051081">
    <property type="entry name" value="HTH_MetalResp_TranReg"/>
</dbReference>
<dbReference type="EMBL" id="BAABEP010000002">
    <property type="protein sequence ID" value="GAA3710697.1"/>
    <property type="molecule type" value="Genomic_DNA"/>
</dbReference>
<keyword evidence="3" id="KW-0804">Transcription</keyword>
<gene>
    <name evidence="6" type="ORF">GCM10023082_05720</name>
</gene>
<dbReference type="SUPFAM" id="SSF46785">
    <property type="entry name" value="Winged helix' DNA-binding domain"/>
    <property type="match status" value="1"/>
</dbReference>
<proteinExistence type="predicted"/>
<comment type="caution">
    <text evidence="6">The sequence shown here is derived from an EMBL/GenBank/DDBJ whole genome shotgun (WGS) entry which is preliminary data.</text>
</comment>
<dbReference type="InterPro" id="IPR036388">
    <property type="entry name" value="WH-like_DNA-bd_sf"/>
</dbReference>
<organism evidence="6 7">
    <name type="scientific">Streptomyces tremellae</name>
    <dbReference type="NCBI Taxonomy" id="1124239"/>
    <lineage>
        <taxon>Bacteria</taxon>
        <taxon>Bacillati</taxon>
        <taxon>Actinomycetota</taxon>
        <taxon>Actinomycetes</taxon>
        <taxon>Kitasatosporales</taxon>
        <taxon>Streptomycetaceae</taxon>
        <taxon>Streptomyces</taxon>
    </lineage>
</organism>
<dbReference type="InterPro" id="IPR001845">
    <property type="entry name" value="HTH_ArsR_DNA-bd_dom"/>
</dbReference>
<evidence type="ECO:0000256" key="3">
    <source>
        <dbReference type="ARBA" id="ARBA00023163"/>
    </source>
</evidence>
<evidence type="ECO:0000313" key="7">
    <source>
        <dbReference type="Proteomes" id="UP001499884"/>
    </source>
</evidence>
<reference evidence="7" key="1">
    <citation type="journal article" date="2019" name="Int. J. Syst. Evol. Microbiol.">
        <title>The Global Catalogue of Microorganisms (GCM) 10K type strain sequencing project: providing services to taxonomists for standard genome sequencing and annotation.</title>
        <authorList>
            <consortium name="The Broad Institute Genomics Platform"/>
            <consortium name="The Broad Institute Genome Sequencing Center for Infectious Disease"/>
            <person name="Wu L."/>
            <person name="Ma J."/>
        </authorList>
    </citation>
    <scope>NUCLEOTIDE SEQUENCE [LARGE SCALE GENOMIC DNA]</scope>
    <source>
        <strain evidence="7">JCM 30846</strain>
    </source>
</reference>
<evidence type="ECO:0000259" key="5">
    <source>
        <dbReference type="PROSITE" id="PS50987"/>
    </source>
</evidence>
<evidence type="ECO:0000256" key="4">
    <source>
        <dbReference type="SAM" id="MobiDB-lite"/>
    </source>
</evidence>
<dbReference type="CDD" id="cd00090">
    <property type="entry name" value="HTH_ARSR"/>
    <property type="match status" value="1"/>
</dbReference>